<feature type="signal peptide" evidence="1">
    <location>
        <begin position="1"/>
        <end position="18"/>
    </location>
</feature>
<keyword evidence="1" id="KW-0732">Signal</keyword>
<dbReference type="Proteomes" id="UP000243507">
    <property type="component" value="Unassembled WGS sequence"/>
</dbReference>
<name>A0A2A4CP28_9RHOB</name>
<dbReference type="AlphaFoldDB" id="A0A2A4CP28"/>
<proteinExistence type="predicted"/>
<keyword evidence="3" id="KW-1185">Reference proteome</keyword>
<feature type="chain" id="PRO_5012110477" evidence="1">
    <location>
        <begin position="19"/>
        <end position="97"/>
    </location>
</feature>
<dbReference type="EMBL" id="NTJD01000003">
    <property type="protein sequence ID" value="PCD76991.1"/>
    <property type="molecule type" value="Genomic_DNA"/>
</dbReference>
<organism evidence="2 3">
    <name type="scientific">Pseudothioclava arenosa</name>
    <dbReference type="NCBI Taxonomy" id="1795308"/>
    <lineage>
        <taxon>Bacteria</taxon>
        <taxon>Pseudomonadati</taxon>
        <taxon>Pseudomonadota</taxon>
        <taxon>Alphaproteobacteria</taxon>
        <taxon>Rhodobacterales</taxon>
        <taxon>Paracoccaceae</taxon>
        <taxon>Pseudothioclava</taxon>
    </lineage>
</organism>
<evidence type="ECO:0000256" key="1">
    <source>
        <dbReference type="SAM" id="SignalP"/>
    </source>
</evidence>
<evidence type="ECO:0000313" key="3">
    <source>
        <dbReference type="Proteomes" id="UP000243507"/>
    </source>
</evidence>
<evidence type="ECO:0000313" key="2">
    <source>
        <dbReference type="EMBL" id="PCD76991.1"/>
    </source>
</evidence>
<reference evidence="2 3" key="1">
    <citation type="submission" date="2017-09" db="EMBL/GenBank/DDBJ databases">
        <title>A multilocus sequence analysis scheme for characterization of bacteria in the genus Thioclava.</title>
        <authorList>
            <person name="Liu Y."/>
            <person name="Shao Z."/>
        </authorList>
    </citation>
    <scope>NUCLEOTIDE SEQUENCE [LARGE SCALE GENOMIC DNA]</scope>
    <source>
        <strain evidence="2 3">CAU 1312</strain>
    </source>
</reference>
<gene>
    <name evidence="2" type="ORF">CLN94_04225</name>
</gene>
<protein>
    <submittedName>
        <fullName evidence="2">Uncharacterized protein</fullName>
    </submittedName>
</protein>
<comment type="caution">
    <text evidence="2">The sequence shown here is derived from an EMBL/GenBank/DDBJ whole genome shotgun (WGS) entry which is preliminary data.</text>
</comment>
<accession>A0A2A4CP28</accession>
<sequence length="97" mass="9998">MIKHVSVVTLVAAAIAIAAPVAPAKAEQTGVIALSPVRLAAKSVAGKGEARFDWLAKRNTKAKSDTQPVLASATPVGHGSWVCSPAGFGTKSRCYKR</sequence>